<organism evidence="2 3">
    <name type="scientific">Candidatus Thermofonsia Clade 3 bacterium</name>
    <dbReference type="NCBI Taxonomy" id="2364212"/>
    <lineage>
        <taxon>Bacteria</taxon>
        <taxon>Bacillati</taxon>
        <taxon>Chloroflexota</taxon>
        <taxon>Candidatus Thermofontia</taxon>
        <taxon>Candidatus Thermofonsia Clade 3</taxon>
    </lineage>
</organism>
<name>A0A2M8QBJ5_9CHLR</name>
<comment type="caution">
    <text evidence="2">The sequence shown here is derived from an EMBL/GenBank/DDBJ whole genome shotgun (WGS) entry which is preliminary data.</text>
</comment>
<keyword evidence="1" id="KW-0175">Coiled coil</keyword>
<gene>
    <name evidence="2" type="ORF">CUN48_09980</name>
</gene>
<evidence type="ECO:0000256" key="1">
    <source>
        <dbReference type="SAM" id="Coils"/>
    </source>
</evidence>
<accession>A0A2M8QBJ5</accession>
<evidence type="ECO:0000313" key="2">
    <source>
        <dbReference type="EMBL" id="PJF47171.1"/>
    </source>
</evidence>
<evidence type="ECO:0000313" key="3">
    <source>
        <dbReference type="Proteomes" id="UP000230790"/>
    </source>
</evidence>
<protein>
    <recommendedName>
        <fullName evidence="4">DUF1641 domain-containing protein</fullName>
    </recommendedName>
</protein>
<reference evidence="2 3" key="1">
    <citation type="submission" date="2017-11" db="EMBL/GenBank/DDBJ databases">
        <title>Evolution of Phototrophy in the Chloroflexi Phylum Driven by Horizontal Gene Transfer.</title>
        <authorList>
            <person name="Ward L.M."/>
            <person name="Hemp J."/>
            <person name="Shih P.M."/>
            <person name="Mcglynn S.E."/>
            <person name="Fischer W."/>
        </authorList>
    </citation>
    <scope>NUCLEOTIDE SEQUENCE [LARGE SCALE GENOMIC DNA]</scope>
    <source>
        <strain evidence="2">JP3_7</strain>
    </source>
</reference>
<dbReference type="Proteomes" id="UP000230790">
    <property type="component" value="Unassembled WGS sequence"/>
</dbReference>
<dbReference type="InterPro" id="IPR012440">
    <property type="entry name" value="DUF1641"/>
</dbReference>
<sequence length="242" mass="26931">METELIRPNGATAADGAATVAELSRKIDALAAQVQYLTEQAQIAERERQARHELMRDLTPILNDVFRLSAAQLEEVQDDVDPADLLRLLKRLLRNGRNIEWLLDQLESVSDLADAAAPIGKDAFNRAVAVLAEMEQKGYFAFLKGGLRIVDNIVTSFTEEDVRQLGDNIVLILRTVKEMTQPEVMNFLRNTVTLTEQEASAPVDISYRALLAQMRDPNVRRGLALTMRMLSNIGAQATADSR</sequence>
<dbReference type="Pfam" id="PF07849">
    <property type="entry name" value="DUF1641"/>
    <property type="match status" value="1"/>
</dbReference>
<dbReference type="EMBL" id="PGTN01000063">
    <property type="protein sequence ID" value="PJF47171.1"/>
    <property type="molecule type" value="Genomic_DNA"/>
</dbReference>
<proteinExistence type="predicted"/>
<feature type="coiled-coil region" evidence="1">
    <location>
        <begin position="20"/>
        <end position="47"/>
    </location>
</feature>
<evidence type="ECO:0008006" key="4">
    <source>
        <dbReference type="Google" id="ProtNLM"/>
    </source>
</evidence>
<dbReference type="AlphaFoldDB" id="A0A2M8QBJ5"/>